<keyword evidence="3" id="KW-0813">Transport</keyword>
<dbReference type="PANTHER" id="PTHR21716:SF53">
    <property type="entry name" value="PERMEASE PERM-RELATED"/>
    <property type="match status" value="1"/>
</dbReference>
<dbReference type="OrthoDB" id="9799225at2"/>
<accession>A0A5C5ZHF5</accession>
<keyword evidence="7 9" id="KW-0472">Membrane</keyword>
<keyword evidence="4" id="KW-1003">Cell membrane</keyword>
<name>A0A5C5ZHF5_9BACT</name>
<evidence type="ECO:0000256" key="8">
    <source>
        <dbReference type="SAM" id="MobiDB-lite"/>
    </source>
</evidence>
<feature type="transmembrane region" description="Helical" evidence="9">
    <location>
        <begin position="210"/>
        <end position="229"/>
    </location>
</feature>
<dbReference type="InterPro" id="IPR002549">
    <property type="entry name" value="AI-2E-like"/>
</dbReference>
<proteinExistence type="inferred from homology"/>
<evidence type="ECO:0000256" key="7">
    <source>
        <dbReference type="ARBA" id="ARBA00023136"/>
    </source>
</evidence>
<dbReference type="Pfam" id="PF01594">
    <property type="entry name" value="AI-2E_transport"/>
    <property type="match status" value="1"/>
</dbReference>
<dbReference type="EMBL" id="SJPQ01000004">
    <property type="protein sequence ID" value="TWT86774.1"/>
    <property type="molecule type" value="Genomic_DNA"/>
</dbReference>
<feature type="transmembrane region" description="Helical" evidence="9">
    <location>
        <begin position="69"/>
        <end position="90"/>
    </location>
</feature>
<evidence type="ECO:0000256" key="6">
    <source>
        <dbReference type="ARBA" id="ARBA00022989"/>
    </source>
</evidence>
<evidence type="ECO:0000256" key="1">
    <source>
        <dbReference type="ARBA" id="ARBA00004651"/>
    </source>
</evidence>
<evidence type="ECO:0000256" key="5">
    <source>
        <dbReference type="ARBA" id="ARBA00022692"/>
    </source>
</evidence>
<dbReference type="GO" id="GO:0055085">
    <property type="term" value="P:transmembrane transport"/>
    <property type="evidence" value="ECO:0007669"/>
    <property type="project" value="TreeGrafter"/>
</dbReference>
<gene>
    <name evidence="10" type="primary">tqsA_2</name>
    <name evidence="10" type="ORF">Mal64_36040</name>
</gene>
<feature type="transmembrane region" description="Helical" evidence="9">
    <location>
        <begin position="258"/>
        <end position="289"/>
    </location>
</feature>
<comment type="similarity">
    <text evidence="2">Belongs to the autoinducer-2 exporter (AI-2E) (TC 2.A.86) family.</text>
</comment>
<feature type="region of interest" description="Disordered" evidence="8">
    <location>
        <begin position="138"/>
        <end position="179"/>
    </location>
</feature>
<keyword evidence="5 9" id="KW-0812">Transmembrane</keyword>
<dbReference type="GO" id="GO:0005886">
    <property type="term" value="C:plasma membrane"/>
    <property type="evidence" value="ECO:0007669"/>
    <property type="project" value="UniProtKB-SubCell"/>
</dbReference>
<evidence type="ECO:0000256" key="2">
    <source>
        <dbReference type="ARBA" id="ARBA00009773"/>
    </source>
</evidence>
<comment type="subcellular location">
    <subcellularLocation>
        <location evidence="1">Cell membrane</location>
        <topology evidence="1">Multi-pass membrane protein</topology>
    </subcellularLocation>
</comment>
<protein>
    <submittedName>
        <fullName evidence="10">AI-2 transport protein TqsA</fullName>
    </submittedName>
</protein>
<dbReference type="Proteomes" id="UP000315440">
    <property type="component" value="Unassembled WGS sequence"/>
</dbReference>
<sequence>MPDTPPVADTNRELQWQSRCLMVLTVLAIAYALHVLSGVLIPFVLALFFTVGLTPLLDLIERRLNASRFVAVTISFLLSIVLLTLLSLAIGSSVNSLAQDDKYQESVIATGKTLVGVAKRYNLIAMVDDDQSVVKKMVADGSDSSASDESEGGATSEDGSQATDSAGPEQGQDLQAVGEQAAESSAPMKQLLEGLRDTTQEMQKWLLGEMLGLFSTLSMVLLYMFFMLLGASGGVRPTEGVWPTVEDKLREYVVLKSFISVVTGVSVWLVMIFFGVPLAMVMGLLTFLLNFIPNFGPLITCVLPLPVIWMMPTPVEGETIGMTLLGKAIASVLVCGVQLIGGNVIEPKMMGDSFELHPITVLLALVLWGAIWGFVGMLLAVPITAAIKILLDRVDRTRAIAQVMAGDLEAIRVG</sequence>
<feature type="transmembrane region" description="Helical" evidence="9">
    <location>
        <begin position="39"/>
        <end position="57"/>
    </location>
</feature>
<evidence type="ECO:0000313" key="11">
    <source>
        <dbReference type="Proteomes" id="UP000315440"/>
    </source>
</evidence>
<comment type="caution">
    <text evidence="10">The sequence shown here is derived from an EMBL/GenBank/DDBJ whole genome shotgun (WGS) entry which is preliminary data.</text>
</comment>
<evidence type="ECO:0000256" key="9">
    <source>
        <dbReference type="SAM" id="Phobius"/>
    </source>
</evidence>
<organism evidence="10 11">
    <name type="scientific">Pseudobythopirellula maris</name>
    <dbReference type="NCBI Taxonomy" id="2527991"/>
    <lineage>
        <taxon>Bacteria</taxon>
        <taxon>Pseudomonadati</taxon>
        <taxon>Planctomycetota</taxon>
        <taxon>Planctomycetia</taxon>
        <taxon>Pirellulales</taxon>
        <taxon>Lacipirellulaceae</taxon>
        <taxon>Pseudobythopirellula</taxon>
    </lineage>
</organism>
<feature type="transmembrane region" description="Helical" evidence="9">
    <location>
        <begin position="324"/>
        <end position="345"/>
    </location>
</feature>
<dbReference type="RefSeq" id="WP_146402831.1">
    <property type="nucleotide sequence ID" value="NZ_SJPQ01000004.1"/>
</dbReference>
<keyword evidence="11" id="KW-1185">Reference proteome</keyword>
<reference evidence="10 11" key="1">
    <citation type="submission" date="2019-02" db="EMBL/GenBank/DDBJ databases">
        <title>Deep-cultivation of Planctomycetes and their phenomic and genomic characterization uncovers novel biology.</title>
        <authorList>
            <person name="Wiegand S."/>
            <person name="Jogler M."/>
            <person name="Boedeker C."/>
            <person name="Pinto D."/>
            <person name="Vollmers J."/>
            <person name="Rivas-Marin E."/>
            <person name="Kohn T."/>
            <person name="Peeters S.H."/>
            <person name="Heuer A."/>
            <person name="Rast P."/>
            <person name="Oberbeckmann S."/>
            <person name="Bunk B."/>
            <person name="Jeske O."/>
            <person name="Meyerdierks A."/>
            <person name="Storesund J.E."/>
            <person name="Kallscheuer N."/>
            <person name="Luecker S."/>
            <person name="Lage O.M."/>
            <person name="Pohl T."/>
            <person name="Merkel B.J."/>
            <person name="Hornburger P."/>
            <person name="Mueller R.-W."/>
            <person name="Bruemmer F."/>
            <person name="Labrenz M."/>
            <person name="Spormann A.M."/>
            <person name="Op Den Camp H."/>
            <person name="Overmann J."/>
            <person name="Amann R."/>
            <person name="Jetten M.S.M."/>
            <person name="Mascher T."/>
            <person name="Medema M.H."/>
            <person name="Devos D.P."/>
            <person name="Kaster A.-K."/>
            <person name="Ovreas L."/>
            <person name="Rohde M."/>
            <person name="Galperin M.Y."/>
            <person name="Jogler C."/>
        </authorList>
    </citation>
    <scope>NUCLEOTIDE SEQUENCE [LARGE SCALE GENOMIC DNA]</scope>
    <source>
        <strain evidence="10 11">Mal64</strain>
    </source>
</reference>
<evidence type="ECO:0000256" key="4">
    <source>
        <dbReference type="ARBA" id="ARBA00022475"/>
    </source>
</evidence>
<keyword evidence="6 9" id="KW-1133">Transmembrane helix</keyword>
<evidence type="ECO:0000313" key="10">
    <source>
        <dbReference type="EMBL" id="TWT86774.1"/>
    </source>
</evidence>
<feature type="transmembrane region" description="Helical" evidence="9">
    <location>
        <begin position="365"/>
        <end position="391"/>
    </location>
</feature>
<dbReference type="AlphaFoldDB" id="A0A5C5ZHF5"/>
<evidence type="ECO:0000256" key="3">
    <source>
        <dbReference type="ARBA" id="ARBA00022448"/>
    </source>
</evidence>
<dbReference type="PANTHER" id="PTHR21716">
    <property type="entry name" value="TRANSMEMBRANE PROTEIN"/>
    <property type="match status" value="1"/>
</dbReference>
<feature type="transmembrane region" description="Helical" evidence="9">
    <location>
        <begin position="295"/>
        <end position="312"/>
    </location>
</feature>